<reference evidence="13 14" key="1">
    <citation type="journal article" date="2011" name="PLoS Pathog.">
        <title>Endophytic Life Strategies Decoded by Genome and Transcriptome Analyses of the Mutualistic Root Symbiont Piriformospora indica.</title>
        <authorList>
            <person name="Zuccaro A."/>
            <person name="Lahrmann U."/>
            <person name="Guldener U."/>
            <person name="Langen G."/>
            <person name="Pfiffi S."/>
            <person name="Biedenkopf D."/>
            <person name="Wong P."/>
            <person name="Samans B."/>
            <person name="Grimm C."/>
            <person name="Basiewicz M."/>
            <person name="Murat C."/>
            <person name="Martin F."/>
            <person name="Kogel K.H."/>
        </authorList>
    </citation>
    <scope>NUCLEOTIDE SEQUENCE [LARGE SCALE GENOMIC DNA]</scope>
    <source>
        <strain evidence="13 14">DSM 11827</strain>
    </source>
</reference>
<feature type="compositionally biased region" description="Low complexity" evidence="10">
    <location>
        <begin position="223"/>
        <end position="232"/>
    </location>
</feature>
<evidence type="ECO:0000256" key="9">
    <source>
        <dbReference type="ARBA" id="ARBA00048014"/>
    </source>
</evidence>
<feature type="transmembrane region" description="Helical" evidence="11">
    <location>
        <begin position="731"/>
        <end position="751"/>
    </location>
</feature>
<dbReference type="EC" id="2.4.1.16" evidence="2"/>
<feature type="domain" description="Chitin synthase N-terminal" evidence="12">
    <location>
        <begin position="309"/>
        <end position="372"/>
    </location>
</feature>
<feature type="compositionally biased region" description="Polar residues" evidence="10">
    <location>
        <begin position="193"/>
        <end position="213"/>
    </location>
</feature>
<feature type="transmembrane region" description="Helical" evidence="11">
    <location>
        <begin position="803"/>
        <end position="827"/>
    </location>
</feature>
<evidence type="ECO:0000313" key="13">
    <source>
        <dbReference type="EMBL" id="CCA66323.1"/>
    </source>
</evidence>
<comment type="catalytic activity">
    <reaction evidence="9">
        <text>[(1-&gt;4)-N-acetyl-beta-D-glucosaminyl](n) + UDP-N-acetyl-alpha-D-glucosamine = [(1-&gt;4)-N-acetyl-beta-D-glucosaminyl](n+1) + UDP + H(+)</text>
        <dbReference type="Rhea" id="RHEA:16637"/>
        <dbReference type="Rhea" id="RHEA-COMP:9593"/>
        <dbReference type="Rhea" id="RHEA-COMP:9595"/>
        <dbReference type="ChEBI" id="CHEBI:15378"/>
        <dbReference type="ChEBI" id="CHEBI:17029"/>
        <dbReference type="ChEBI" id="CHEBI:57705"/>
        <dbReference type="ChEBI" id="CHEBI:58223"/>
        <dbReference type="EC" id="2.4.1.16"/>
    </reaction>
</comment>
<keyword evidence="5 11" id="KW-1133">Transmembrane helix</keyword>
<evidence type="ECO:0000256" key="11">
    <source>
        <dbReference type="SAM" id="Phobius"/>
    </source>
</evidence>
<dbReference type="Pfam" id="PF08407">
    <property type="entry name" value="Chitin_synth_1N"/>
    <property type="match status" value="1"/>
</dbReference>
<feature type="transmembrane region" description="Helical" evidence="11">
    <location>
        <begin position="839"/>
        <end position="858"/>
    </location>
</feature>
<dbReference type="GO" id="GO:0006031">
    <property type="term" value="P:chitin biosynthetic process"/>
    <property type="evidence" value="ECO:0007669"/>
    <property type="project" value="TreeGrafter"/>
</dbReference>
<keyword evidence="3" id="KW-0328">Glycosyltransferase</keyword>
<name>G4T4Z9_SERID</name>
<comment type="subcellular location">
    <subcellularLocation>
        <location evidence="1">Membrane</location>
        <topology evidence="1">Multi-pass membrane protein</topology>
    </subcellularLocation>
</comment>
<dbReference type="InParanoid" id="G4T4Z9"/>
<feature type="compositionally biased region" description="Polar residues" evidence="10">
    <location>
        <begin position="248"/>
        <end position="259"/>
    </location>
</feature>
<dbReference type="GO" id="GO:0016020">
    <property type="term" value="C:membrane"/>
    <property type="evidence" value="ECO:0007669"/>
    <property type="project" value="UniProtKB-SubCell"/>
</dbReference>
<dbReference type="PANTHER" id="PTHR22914:SF38">
    <property type="entry name" value="CHITIN SYNTHASE 2"/>
    <property type="match status" value="1"/>
</dbReference>
<feature type="region of interest" description="Disordered" evidence="10">
    <location>
        <begin position="120"/>
        <end position="167"/>
    </location>
</feature>
<dbReference type="GO" id="GO:0071555">
    <property type="term" value="P:cell wall organization"/>
    <property type="evidence" value="ECO:0007669"/>
    <property type="project" value="UniProtKB-KW"/>
</dbReference>
<dbReference type="Pfam" id="PF01644">
    <property type="entry name" value="Chitin_synth_1"/>
    <property type="match status" value="1"/>
</dbReference>
<dbReference type="Proteomes" id="UP000007148">
    <property type="component" value="Unassembled WGS sequence"/>
</dbReference>
<feature type="transmembrane region" description="Helical" evidence="11">
    <location>
        <begin position="692"/>
        <end position="711"/>
    </location>
</feature>
<comment type="caution">
    <text evidence="13">The sequence shown here is derived from an EMBL/GenBank/DDBJ whole genome shotgun (WGS) entry which is preliminary data.</text>
</comment>
<proteinExistence type="predicted"/>
<evidence type="ECO:0000256" key="10">
    <source>
        <dbReference type="SAM" id="MobiDB-lite"/>
    </source>
</evidence>
<dbReference type="InterPro" id="IPR013616">
    <property type="entry name" value="Chitin_synth_N"/>
</dbReference>
<keyword evidence="7" id="KW-0961">Cell wall biogenesis/degradation</keyword>
<feature type="region of interest" description="Disordered" evidence="10">
    <location>
        <begin position="1"/>
        <end position="105"/>
    </location>
</feature>
<feature type="compositionally biased region" description="Polar residues" evidence="10">
    <location>
        <begin position="142"/>
        <end position="151"/>
    </location>
</feature>
<evidence type="ECO:0000256" key="4">
    <source>
        <dbReference type="ARBA" id="ARBA00022692"/>
    </source>
</evidence>
<evidence type="ECO:0000256" key="3">
    <source>
        <dbReference type="ARBA" id="ARBA00022676"/>
    </source>
</evidence>
<organism evidence="13 14">
    <name type="scientific">Serendipita indica (strain DSM 11827)</name>
    <name type="common">Root endophyte fungus</name>
    <name type="synonym">Piriformospora indica</name>
    <dbReference type="NCBI Taxonomy" id="1109443"/>
    <lineage>
        <taxon>Eukaryota</taxon>
        <taxon>Fungi</taxon>
        <taxon>Dikarya</taxon>
        <taxon>Basidiomycota</taxon>
        <taxon>Agaricomycotina</taxon>
        <taxon>Agaricomycetes</taxon>
        <taxon>Sebacinales</taxon>
        <taxon>Serendipitaceae</taxon>
        <taxon>Serendipita</taxon>
    </lineage>
</organism>
<gene>
    <name evidence="13" type="ORF">PIIN_00009</name>
</gene>
<dbReference type="GO" id="GO:0030428">
    <property type="term" value="C:cell septum"/>
    <property type="evidence" value="ECO:0007669"/>
    <property type="project" value="TreeGrafter"/>
</dbReference>
<accession>G4T4Z9</accession>
<sequence>MSRHYSPVDSDADVDETPVKRYRYSHNAGARQLPPTTPTRSSGPDNLERAMLEFQSPIVPASSHTRNSSHNASIASPTPQRHGSVSSSSAHSQDTLADDVTNNNEQSSHYAPWLLYQQHQEQQPTGQTLPRFTNVLPPIPSTSPLYQQVPQPYSAPRPFSSASGPQIVPVQTYHDHTRAPSVVTPASTGFGWPSQSPYGNPTNQSPLRNSYMSNGGDPYQRTSSHSRSSSPSQDDDDDEDDDEEEEQTTANHNHHFSQYSQYTAVDAGFNEKLDGDIAAHKMDHVEKAYPVSTLHYGPAPGRQARRAQARKMIPLTNGHLVVNYQVPDRLVLPYKGHREMSETRYTPITCDPDDFVRERYSLRQVEYGRQTELVIAITMYNENEILFCRTLYGVMKNIAHLTARKSSKVWGPDSWKKVVVCIIADGRHAIHPRVIDCLTALGVYQSPNMTGVIKKDGKEIKVNAHMFEYTCGFAIDPDLHFKYPDKGIVPTQIIFLMKEHNQKKINSHRWFFNAICPILQPNVCVLLDVGTRPGPNSLYHLWKVFDRNSNVGGACGEIAAYKGPFWTHLLNPLVAAQNYEYKMSNILDKPNESMFGYISVLPGAFSAYRYIALQNDKTGRGPLASYFKGEVFSGREADIFTSNMYLAEDRILSFELVAKANSDWILKYVKASVGETDVPDSLDELIMQRRRWLNGSFFAMIYSLAHIGQMLSSGHSVLRKFWLCVEAMYHAINLVFSWFAIGNFCIFFIILTSSIEDPVFKLPRTTVHFVNLATQYLLATCIMACLLFSMGNRPKAAPWKYNTVTIVLAILTGYMLACGIMCAIRTIDQVHHSASYRNMIFSILVTYGAWLVSALLALDPWHLVTCMGQYTLLLPLYVIVLNIYAFANLDDITWGTKGADVAPPPSDLGRVVQEGTNEVVVVLELEKPNTNYVEALDNLKTRKPIPRKGGPSESEKDLICRDYYANLRTNLLLAWAFSNSLLVVCILNGVSARDTFSNTPAGDRTRAYMTFVLAFVGITSIIRFLGSTMFMITMAITG</sequence>
<keyword evidence="4 11" id="KW-0812">Transmembrane</keyword>
<evidence type="ECO:0000313" key="14">
    <source>
        <dbReference type="Proteomes" id="UP000007148"/>
    </source>
</evidence>
<evidence type="ECO:0000256" key="8">
    <source>
        <dbReference type="ARBA" id="ARBA00024009"/>
    </source>
</evidence>
<evidence type="ECO:0000256" key="7">
    <source>
        <dbReference type="ARBA" id="ARBA00023316"/>
    </source>
</evidence>
<feature type="transmembrane region" description="Helical" evidence="11">
    <location>
        <begin position="870"/>
        <end position="887"/>
    </location>
</feature>
<dbReference type="HOGENOM" id="CLU_004760_2_1_1"/>
<evidence type="ECO:0000256" key="5">
    <source>
        <dbReference type="ARBA" id="ARBA00022989"/>
    </source>
</evidence>
<evidence type="ECO:0000259" key="12">
    <source>
        <dbReference type="Pfam" id="PF08407"/>
    </source>
</evidence>
<dbReference type="STRING" id="1109443.G4T4Z9"/>
<keyword evidence="6 11" id="KW-0472">Membrane</keyword>
<feature type="transmembrane region" description="Helical" evidence="11">
    <location>
        <begin position="772"/>
        <end position="791"/>
    </location>
</feature>
<evidence type="ECO:0000256" key="1">
    <source>
        <dbReference type="ARBA" id="ARBA00004141"/>
    </source>
</evidence>
<feature type="transmembrane region" description="Helical" evidence="11">
    <location>
        <begin position="1011"/>
        <end position="1036"/>
    </location>
</feature>
<keyword evidence="14" id="KW-1185">Reference proteome</keyword>
<keyword evidence="3" id="KW-0808">Transferase</keyword>
<comment type="function">
    <text evidence="8">Polymerizes chitin, a structural polymer of the cell wall and septum, by transferring the sugar moiety of UDP-GlcNAc to the non-reducing end of the growing chitin polymer.</text>
</comment>
<feature type="region of interest" description="Disordered" evidence="10">
    <location>
        <begin position="180"/>
        <end position="259"/>
    </location>
</feature>
<dbReference type="InterPro" id="IPR029044">
    <property type="entry name" value="Nucleotide-diphossugar_trans"/>
</dbReference>
<dbReference type="CDD" id="cd04190">
    <property type="entry name" value="Chitin_synth_C"/>
    <property type="match status" value="1"/>
</dbReference>
<evidence type="ECO:0000256" key="2">
    <source>
        <dbReference type="ARBA" id="ARBA00012543"/>
    </source>
</evidence>
<dbReference type="InterPro" id="IPR004835">
    <property type="entry name" value="Chitin_synth"/>
</dbReference>
<dbReference type="AlphaFoldDB" id="G4T4Z9"/>
<feature type="transmembrane region" description="Helical" evidence="11">
    <location>
        <begin position="971"/>
        <end position="991"/>
    </location>
</feature>
<dbReference type="GO" id="GO:0004100">
    <property type="term" value="F:chitin synthase activity"/>
    <property type="evidence" value="ECO:0007669"/>
    <property type="project" value="UniProtKB-EC"/>
</dbReference>
<dbReference type="PANTHER" id="PTHR22914">
    <property type="entry name" value="CHITIN SYNTHASE"/>
    <property type="match status" value="1"/>
</dbReference>
<dbReference type="OrthoDB" id="26569at2759"/>
<feature type="compositionally biased region" description="Acidic residues" evidence="10">
    <location>
        <begin position="233"/>
        <end position="247"/>
    </location>
</feature>
<evidence type="ECO:0000256" key="6">
    <source>
        <dbReference type="ARBA" id="ARBA00023136"/>
    </source>
</evidence>
<dbReference type="GO" id="GO:0071944">
    <property type="term" value="C:cell periphery"/>
    <property type="evidence" value="ECO:0007669"/>
    <property type="project" value="TreeGrafter"/>
</dbReference>
<dbReference type="EMBL" id="CAFZ01000001">
    <property type="protein sequence ID" value="CCA66323.1"/>
    <property type="molecule type" value="Genomic_DNA"/>
</dbReference>
<dbReference type="SUPFAM" id="SSF53448">
    <property type="entry name" value="Nucleotide-diphospho-sugar transferases"/>
    <property type="match status" value="1"/>
</dbReference>
<dbReference type="eggNOG" id="KOG2571">
    <property type="taxonomic scope" value="Eukaryota"/>
</dbReference>
<feature type="compositionally biased region" description="Polar residues" evidence="10">
    <location>
        <begin position="62"/>
        <end position="83"/>
    </location>
</feature>
<protein>
    <recommendedName>
        <fullName evidence="2">chitin synthase</fullName>
        <ecNumber evidence="2">2.4.1.16</ecNumber>
    </recommendedName>
</protein>